<accession>A0ABD0MXS4</accession>
<reference evidence="1 2" key="1">
    <citation type="submission" date="2024-05" db="EMBL/GenBank/DDBJ databases">
        <title>Genome sequencing and assembly of Indian major carp, Cirrhinus mrigala (Hamilton, 1822).</title>
        <authorList>
            <person name="Mohindra V."/>
            <person name="Chowdhury L.M."/>
            <person name="Lal K."/>
            <person name="Jena J.K."/>
        </authorList>
    </citation>
    <scope>NUCLEOTIDE SEQUENCE [LARGE SCALE GENOMIC DNA]</scope>
    <source>
        <strain evidence="1">CM1030</strain>
        <tissue evidence="1">Blood</tissue>
    </source>
</reference>
<dbReference type="Proteomes" id="UP001529510">
    <property type="component" value="Unassembled WGS sequence"/>
</dbReference>
<gene>
    <name evidence="1" type="ORF">M9458_051107</name>
</gene>
<evidence type="ECO:0000313" key="2">
    <source>
        <dbReference type="Proteomes" id="UP001529510"/>
    </source>
</evidence>
<name>A0ABD0MXS4_CIRMR</name>
<feature type="non-terminal residue" evidence="1">
    <location>
        <position position="1"/>
    </location>
</feature>
<organism evidence="1 2">
    <name type="scientific">Cirrhinus mrigala</name>
    <name type="common">Mrigala</name>
    <dbReference type="NCBI Taxonomy" id="683832"/>
    <lineage>
        <taxon>Eukaryota</taxon>
        <taxon>Metazoa</taxon>
        <taxon>Chordata</taxon>
        <taxon>Craniata</taxon>
        <taxon>Vertebrata</taxon>
        <taxon>Euteleostomi</taxon>
        <taxon>Actinopterygii</taxon>
        <taxon>Neopterygii</taxon>
        <taxon>Teleostei</taxon>
        <taxon>Ostariophysi</taxon>
        <taxon>Cypriniformes</taxon>
        <taxon>Cyprinidae</taxon>
        <taxon>Labeoninae</taxon>
        <taxon>Labeonini</taxon>
        <taxon>Cirrhinus</taxon>
    </lineage>
</organism>
<dbReference type="CDD" id="cd09275">
    <property type="entry name" value="RNase_HI_RT_DIRS1"/>
    <property type="match status" value="1"/>
</dbReference>
<protein>
    <submittedName>
        <fullName evidence="1">Uncharacterized protein</fullName>
    </submittedName>
</protein>
<dbReference type="AlphaFoldDB" id="A0ABD0MXS4"/>
<keyword evidence="2" id="KW-1185">Reference proteome</keyword>
<comment type="caution">
    <text evidence="1">The sequence shown here is derived from an EMBL/GenBank/DDBJ whole genome shotgun (WGS) entry which is preliminary data.</text>
</comment>
<proteinExistence type="predicted"/>
<sequence>GPVLGAPCCRVMLATDASLTGWGAVMDGHPAHGLWSDRRLTWHITAWRMLAVFQALKHFLRDLRDRHVLVRSGGLLHQPPGRSASRPLYKLAHQILVWSQDKLLSLRALHISGNLNLEADILPRP</sequence>
<evidence type="ECO:0000313" key="1">
    <source>
        <dbReference type="EMBL" id="KAL0153627.1"/>
    </source>
</evidence>
<dbReference type="EMBL" id="JAMKFB020000089">
    <property type="protein sequence ID" value="KAL0153627.1"/>
    <property type="molecule type" value="Genomic_DNA"/>
</dbReference>